<dbReference type="HAMAP" id="MF_00157">
    <property type="entry name" value="RNase_T"/>
    <property type="match status" value="1"/>
</dbReference>
<feature type="binding site" evidence="8">
    <location>
        <position position="194"/>
    </location>
    <ligand>
        <name>Mg(2+)</name>
        <dbReference type="ChEBI" id="CHEBI:18420"/>
        <label>2</label>
        <note>catalytic</note>
    </ligand>
</feature>
<evidence type="ECO:0000313" key="11">
    <source>
        <dbReference type="Proteomes" id="UP000092649"/>
    </source>
</evidence>
<evidence type="ECO:0000256" key="5">
    <source>
        <dbReference type="ARBA" id="ARBA00022801"/>
    </source>
</evidence>
<dbReference type="Gene3D" id="3.30.420.10">
    <property type="entry name" value="Ribonuclease H-like superfamily/Ribonuclease H"/>
    <property type="match status" value="1"/>
</dbReference>
<comment type="subunit">
    <text evidence="1 8">Homodimer.</text>
</comment>
<dbReference type="FunFam" id="3.30.420.10:FF:000009">
    <property type="entry name" value="Ribonuclease T"/>
    <property type="match status" value="1"/>
</dbReference>
<keyword evidence="2 8" id="KW-0819">tRNA processing</keyword>
<evidence type="ECO:0000256" key="3">
    <source>
        <dbReference type="ARBA" id="ARBA00022722"/>
    </source>
</evidence>
<feature type="site" description="Important for substrate binding and specificity" evidence="8">
    <location>
        <position position="154"/>
    </location>
</feature>
<comment type="caution">
    <text evidence="8">Lacks conserved residue(s) required for the propagation of feature annotation.</text>
</comment>
<dbReference type="GO" id="GO:0000287">
    <property type="term" value="F:magnesium ion binding"/>
    <property type="evidence" value="ECO:0007669"/>
    <property type="project" value="UniProtKB-UniRule"/>
</dbReference>
<accession>A0A1A7NNR1</accession>
<evidence type="ECO:0000256" key="8">
    <source>
        <dbReference type="HAMAP-Rule" id="MF_00157"/>
    </source>
</evidence>
<gene>
    <name evidence="8" type="primary">rnt</name>
    <name evidence="10" type="ORF">QS62_10895</name>
</gene>
<comment type="cofactor">
    <cofactor evidence="8">
        <name>Mg(2+)</name>
        <dbReference type="ChEBI" id="CHEBI:18420"/>
    </cofactor>
    <text evidence="8">Binds two Mg(2+) per subunit. The active form of the enzyme binds two Mg(2+) ions in its active site. The first Mg(2+) forms only one salt bridge with the protein.</text>
</comment>
<dbReference type="GO" id="GO:0005829">
    <property type="term" value="C:cytosol"/>
    <property type="evidence" value="ECO:0007669"/>
    <property type="project" value="TreeGrafter"/>
</dbReference>
<dbReference type="AlphaFoldDB" id="A0A1A7NNR1"/>
<reference evidence="10 11" key="1">
    <citation type="submission" date="2014-11" db="EMBL/GenBank/DDBJ databases">
        <title>Pan-genome of Gallibacterium spp.</title>
        <authorList>
            <person name="Kudirkiene E."/>
            <person name="Bojesen A.M."/>
        </authorList>
    </citation>
    <scope>NUCLEOTIDE SEQUENCE [LARGE SCALE GENOMIC DNA]</scope>
    <source>
        <strain evidence="10 11">F150</strain>
    </source>
</reference>
<dbReference type="SMART" id="SM00479">
    <property type="entry name" value="EXOIII"/>
    <property type="match status" value="1"/>
</dbReference>
<dbReference type="InterPro" id="IPR013520">
    <property type="entry name" value="Ribonucl_H"/>
</dbReference>
<evidence type="ECO:0000256" key="2">
    <source>
        <dbReference type="ARBA" id="ARBA00022694"/>
    </source>
</evidence>
<dbReference type="GO" id="GO:0045004">
    <property type="term" value="P:DNA replication proofreading"/>
    <property type="evidence" value="ECO:0007669"/>
    <property type="project" value="TreeGrafter"/>
</dbReference>
<feature type="site" description="Important for substrate binding and specificity" evidence="8">
    <location>
        <position position="132"/>
    </location>
</feature>
<evidence type="ECO:0000256" key="7">
    <source>
        <dbReference type="ARBA" id="ARBA00022842"/>
    </source>
</evidence>
<sequence>MNQSVTEQATEVVNYNLLKHRFRGYFPVIIDVETSGLNHQTDGLLELAAITVKMDEQGLLLPDEKCHFQIRLFEGANIDPNSLKINGIDPHDPERQAVDELTALTEFFQMVRRGQKAAECKRSILVAHNAMFDYNFLTAAINRTGIKRNPFHPFATFDTATLAGFMFGQTVLRTACDTAGIPFEPSKAHSALYDTEKTAELFCLMVNNLKQANLFPPILNSEKNCSTNP</sequence>
<feature type="binding site" evidence="8">
    <location>
        <position position="31"/>
    </location>
    <ligand>
        <name>Mg(2+)</name>
        <dbReference type="ChEBI" id="CHEBI:18420"/>
        <label>1</label>
        <note>catalytic</note>
    </ligand>
</feature>
<dbReference type="InterPro" id="IPR005987">
    <property type="entry name" value="RNase_T"/>
</dbReference>
<dbReference type="EC" id="3.1.13.-" evidence="8"/>
<evidence type="ECO:0000259" key="9">
    <source>
        <dbReference type="SMART" id="SM00479"/>
    </source>
</evidence>
<dbReference type="SUPFAM" id="SSF53098">
    <property type="entry name" value="Ribonuclease H-like"/>
    <property type="match status" value="1"/>
</dbReference>
<dbReference type="GO" id="GO:0008408">
    <property type="term" value="F:3'-5' exonuclease activity"/>
    <property type="evidence" value="ECO:0007669"/>
    <property type="project" value="TreeGrafter"/>
</dbReference>
<keyword evidence="6 8" id="KW-0269">Exonuclease</keyword>
<dbReference type="InterPro" id="IPR036397">
    <property type="entry name" value="RNaseH_sf"/>
</dbReference>
<dbReference type="PANTHER" id="PTHR30231">
    <property type="entry name" value="DNA POLYMERASE III SUBUNIT EPSILON"/>
    <property type="match status" value="1"/>
</dbReference>
<name>A0A1A7NNR1_9PAST</name>
<evidence type="ECO:0000256" key="1">
    <source>
        <dbReference type="ARBA" id="ARBA00011738"/>
    </source>
</evidence>
<dbReference type="RefSeq" id="WP_066110107.1">
    <property type="nucleotide sequence ID" value="NZ_CP103875.1"/>
</dbReference>
<comment type="caution">
    <text evidence="10">The sequence shown here is derived from an EMBL/GenBank/DDBJ whole genome shotgun (WGS) entry which is preliminary data.</text>
</comment>
<keyword evidence="3 8" id="KW-0540">Nuclease</keyword>
<dbReference type="STRING" id="505341.QV08_01075"/>
<dbReference type="NCBIfam" id="TIGR01298">
    <property type="entry name" value="RNaseT"/>
    <property type="match status" value="1"/>
</dbReference>
<evidence type="ECO:0000256" key="4">
    <source>
        <dbReference type="ARBA" id="ARBA00022723"/>
    </source>
</evidence>
<dbReference type="Pfam" id="PF00929">
    <property type="entry name" value="RNase_T"/>
    <property type="match status" value="1"/>
</dbReference>
<comment type="function">
    <text evidence="8">Trims short 3' overhangs of a variety of RNA species, leaving a one or two nucleotide 3' overhang. Responsible for the end-turnover of tRNA: specifically removes the terminal AMP residue from uncharged tRNA (tRNA-C-C-A). Also appears to be involved in tRNA biosynthesis.</text>
</comment>
<comment type="similarity">
    <text evidence="8">Belongs to the RNase T family.</text>
</comment>
<dbReference type="EMBL" id="JTJL01000067">
    <property type="protein sequence ID" value="OBW91258.1"/>
    <property type="molecule type" value="Genomic_DNA"/>
</dbReference>
<keyword evidence="7 8" id="KW-0460">Magnesium</keyword>
<dbReference type="PANTHER" id="PTHR30231:SF2">
    <property type="entry name" value="RIBONUCLEASE T"/>
    <property type="match status" value="1"/>
</dbReference>
<dbReference type="Proteomes" id="UP000092649">
    <property type="component" value="Unassembled WGS sequence"/>
</dbReference>
<dbReference type="InterPro" id="IPR012337">
    <property type="entry name" value="RNaseH-like_sf"/>
</dbReference>
<feature type="domain" description="Exonuclease" evidence="9">
    <location>
        <begin position="26"/>
        <end position="211"/>
    </location>
</feature>
<feature type="binding site" evidence="8">
    <location>
        <position position="189"/>
    </location>
    <ligand>
        <name>Mg(2+)</name>
        <dbReference type="ChEBI" id="CHEBI:18420"/>
        <label>2</label>
        <note>catalytic</note>
    </ligand>
</feature>
<dbReference type="GO" id="GO:0008033">
    <property type="term" value="P:tRNA processing"/>
    <property type="evidence" value="ECO:0007669"/>
    <property type="project" value="UniProtKB-KW"/>
</dbReference>
<evidence type="ECO:0000256" key="6">
    <source>
        <dbReference type="ARBA" id="ARBA00022839"/>
    </source>
</evidence>
<keyword evidence="4 8" id="KW-0479">Metal-binding</keyword>
<feature type="binding site" evidence="8">
    <location>
        <position position="33"/>
    </location>
    <ligand>
        <name>Mg(2+)</name>
        <dbReference type="ChEBI" id="CHEBI:18420"/>
        <label>2</label>
        <note>catalytic</note>
    </ligand>
</feature>
<dbReference type="PATRIC" id="fig|505341.3.peg.2185"/>
<keyword evidence="11" id="KW-1185">Reference proteome</keyword>
<protein>
    <recommendedName>
        <fullName evidence="8">Ribonuclease T</fullName>
        <ecNumber evidence="8">3.1.13.-</ecNumber>
    </recommendedName>
    <alternativeName>
        <fullName evidence="8">Exoribonuclease T</fullName>
        <shortName evidence="8">RNase T</shortName>
    </alternativeName>
</protein>
<proteinExistence type="inferred from homology"/>
<organism evidence="10 11">
    <name type="scientific">Gallibacterium salpingitidis</name>
    <dbReference type="NCBI Taxonomy" id="505341"/>
    <lineage>
        <taxon>Bacteria</taxon>
        <taxon>Pseudomonadati</taxon>
        <taxon>Pseudomonadota</taxon>
        <taxon>Gammaproteobacteria</taxon>
        <taxon>Pasteurellales</taxon>
        <taxon>Pasteurellaceae</taxon>
        <taxon>Gallibacterium</taxon>
    </lineage>
</organism>
<feature type="binding site" evidence="8">
    <location>
        <position position="31"/>
    </location>
    <ligand>
        <name>Mg(2+)</name>
        <dbReference type="ChEBI" id="CHEBI:18420"/>
        <label>2</label>
        <note>catalytic</note>
    </ligand>
</feature>
<evidence type="ECO:0000313" key="10">
    <source>
        <dbReference type="EMBL" id="OBW91258.1"/>
    </source>
</evidence>
<keyword evidence="5 8" id="KW-0378">Hydrolase</keyword>
<dbReference type="GO" id="GO:0016896">
    <property type="term" value="F:RNA exonuclease activity, producing 5'-phosphomonoesters"/>
    <property type="evidence" value="ECO:0007669"/>
    <property type="project" value="UniProtKB-UniRule"/>
</dbReference>
<dbReference type="GO" id="GO:0003676">
    <property type="term" value="F:nucleic acid binding"/>
    <property type="evidence" value="ECO:0007669"/>
    <property type="project" value="InterPro"/>
</dbReference>
<feature type="active site" description="Proton donor/acceptor" evidence="8">
    <location>
        <position position="189"/>
    </location>
</feature>